<evidence type="ECO:0000313" key="1">
    <source>
        <dbReference type="EMBL" id="VTP60531.1"/>
    </source>
</evidence>
<reference evidence="1 2" key="1">
    <citation type="submission" date="2019-05" db="EMBL/GenBank/DDBJ databases">
        <authorList>
            <consortium name="Pathogen Informatics"/>
        </authorList>
    </citation>
    <scope>NUCLEOTIDE SEQUENCE [LARGE SCALE GENOMIC DNA]</scope>
    <source>
        <strain evidence="1 2">NCTC12971</strain>
    </source>
</reference>
<dbReference type="EMBL" id="LR590463">
    <property type="protein sequence ID" value="VTP60531.1"/>
    <property type="molecule type" value="Genomic_DNA"/>
</dbReference>
<protein>
    <submittedName>
        <fullName evidence="1">Uncharacterized protein</fullName>
    </submittedName>
</protein>
<dbReference type="AlphaFoldDB" id="A0A4U9HC28"/>
<accession>A0A4U9HC28</accession>
<name>A0A4U9HC28_SERRU</name>
<evidence type="ECO:0000313" key="2">
    <source>
        <dbReference type="Proteomes" id="UP000307968"/>
    </source>
</evidence>
<organism evidence="1 2">
    <name type="scientific">Serratia rubidaea</name>
    <name type="common">Serratia marinorubra</name>
    <dbReference type="NCBI Taxonomy" id="61652"/>
    <lineage>
        <taxon>Bacteria</taxon>
        <taxon>Pseudomonadati</taxon>
        <taxon>Pseudomonadota</taxon>
        <taxon>Gammaproteobacteria</taxon>
        <taxon>Enterobacterales</taxon>
        <taxon>Yersiniaceae</taxon>
        <taxon>Serratia</taxon>
    </lineage>
</organism>
<gene>
    <name evidence="1" type="ORF">NCTC12971_01009</name>
</gene>
<dbReference type="Proteomes" id="UP000307968">
    <property type="component" value="Chromosome"/>
</dbReference>
<proteinExistence type="predicted"/>
<sequence length="254" mass="28829">MSNQQAADDIILNGITLKAANRDVILSTKRVHYAQKQLAQLKKLAALRRQADEVQQQLNHNRAARASQPATISSMEDIKTGQQLIFDAVFQQARSKMLSFQQGRLSKKLGKKGVNTAQLDEATQQQSKRLNWEQMLLGANKSIQNDQRQRSRAQVFVNQDRRQGRIDALGKFTEPAAAVSNTLFSGGKQLFTPACSLSSSFLLCRHSWDWHKTIRTCWRCNSRPANDKAAPIRQPIYSRHRRRWQTAAMTPTQC</sequence>